<evidence type="ECO:0000256" key="10">
    <source>
        <dbReference type="PIRNR" id="PIRNR038927"/>
    </source>
</evidence>
<evidence type="ECO:0000256" key="3">
    <source>
        <dbReference type="ARBA" id="ARBA00012314"/>
    </source>
</evidence>
<dbReference type="InterPro" id="IPR043156">
    <property type="entry name" value="Catalase_clade2_helical"/>
</dbReference>
<evidence type="ECO:0000256" key="12">
    <source>
        <dbReference type="RuleBase" id="RU004142"/>
    </source>
</evidence>
<feature type="region of interest" description="Disordered" evidence="13">
    <location>
        <begin position="33"/>
        <end position="68"/>
    </location>
</feature>
<keyword evidence="7 10" id="KW-0560">Oxidoreductase</keyword>
<feature type="region of interest" description="Disordered" evidence="13">
    <location>
        <begin position="420"/>
        <end position="439"/>
    </location>
</feature>
<keyword evidence="17" id="KW-1185">Reference proteome</keyword>
<name>A0ABQ8RTQ3_FUSEQ</name>
<dbReference type="InterPro" id="IPR018028">
    <property type="entry name" value="Catalase"/>
</dbReference>
<keyword evidence="8 10" id="KW-0408">Iron</keyword>
<dbReference type="Proteomes" id="UP001152024">
    <property type="component" value="Unassembled WGS sequence"/>
</dbReference>
<dbReference type="PANTHER" id="PTHR42821:SF3">
    <property type="entry name" value="CATALASE B"/>
    <property type="match status" value="1"/>
</dbReference>
<organism evidence="16 17">
    <name type="scientific">Fusarium equiseti</name>
    <name type="common">Fusarium scirpi</name>
    <dbReference type="NCBI Taxonomy" id="61235"/>
    <lineage>
        <taxon>Eukaryota</taxon>
        <taxon>Fungi</taxon>
        <taxon>Dikarya</taxon>
        <taxon>Ascomycota</taxon>
        <taxon>Pezizomycotina</taxon>
        <taxon>Sordariomycetes</taxon>
        <taxon>Hypocreomycetidae</taxon>
        <taxon>Hypocreales</taxon>
        <taxon>Nectriaceae</taxon>
        <taxon>Fusarium</taxon>
        <taxon>Fusarium incarnatum-equiseti species complex</taxon>
    </lineage>
</organism>
<comment type="similarity">
    <text evidence="2 10 11">Belongs to the catalase family.</text>
</comment>
<evidence type="ECO:0000256" key="11">
    <source>
        <dbReference type="RuleBase" id="RU000498"/>
    </source>
</evidence>
<keyword evidence="6 10" id="KW-0479">Metal-binding</keyword>
<dbReference type="SMART" id="SM01060">
    <property type="entry name" value="Catalase"/>
    <property type="match status" value="1"/>
</dbReference>
<dbReference type="Pfam" id="PF18011">
    <property type="entry name" value="Catalase_C"/>
    <property type="match status" value="1"/>
</dbReference>
<dbReference type="EMBL" id="JAOQBH010000001">
    <property type="protein sequence ID" value="KAJ4141458.1"/>
    <property type="molecule type" value="Genomic_DNA"/>
</dbReference>
<keyword evidence="4 10" id="KW-0575">Peroxidase</keyword>
<keyword evidence="14" id="KW-0732">Signal</keyword>
<evidence type="ECO:0000259" key="15">
    <source>
        <dbReference type="SMART" id="SM01060"/>
    </source>
</evidence>
<dbReference type="InterPro" id="IPR020835">
    <property type="entry name" value="Catalase_sf"/>
</dbReference>
<protein>
    <recommendedName>
        <fullName evidence="3 10">Catalase</fullName>
        <ecNumber evidence="3 10">1.11.1.6</ecNumber>
    </recommendedName>
</protein>
<evidence type="ECO:0000256" key="6">
    <source>
        <dbReference type="ARBA" id="ARBA00022723"/>
    </source>
</evidence>
<dbReference type="InterPro" id="IPR010582">
    <property type="entry name" value="Catalase_immune_responsive"/>
</dbReference>
<dbReference type="InterPro" id="IPR011614">
    <property type="entry name" value="Catalase_core"/>
</dbReference>
<evidence type="ECO:0000256" key="4">
    <source>
        <dbReference type="ARBA" id="ARBA00022559"/>
    </source>
</evidence>
<comment type="function">
    <text evidence="12">Catalyzes the degradation of hydrogen peroxide (H(2)O(2)) generated by peroxisomal oxidases to water and oxygen, thereby protecting cells from the toxic effects of hydrogen peroxide.</text>
</comment>
<gene>
    <name evidence="16" type="primary">CAT3</name>
    <name evidence="16" type="ORF">NW768_000671</name>
</gene>
<evidence type="ECO:0000256" key="5">
    <source>
        <dbReference type="ARBA" id="ARBA00022617"/>
    </source>
</evidence>
<dbReference type="InterPro" id="IPR024708">
    <property type="entry name" value="Catalase_AS"/>
</dbReference>
<evidence type="ECO:0000256" key="2">
    <source>
        <dbReference type="ARBA" id="ARBA00005329"/>
    </source>
</evidence>
<dbReference type="InterPro" id="IPR029062">
    <property type="entry name" value="Class_I_gatase-like"/>
</dbReference>
<evidence type="ECO:0000256" key="9">
    <source>
        <dbReference type="ARBA" id="ARBA00023324"/>
    </source>
</evidence>
<dbReference type="Gene3D" id="3.40.50.880">
    <property type="match status" value="1"/>
</dbReference>
<evidence type="ECO:0000256" key="8">
    <source>
        <dbReference type="ARBA" id="ARBA00023004"/>
    </source>
</evidence>
<evidence type="ECO:0000256" key="13">
    <source>
        <dbReference type="SAM" id="MobiDB-lite"/>
    </source>
</evidence>
<dbReference type="Pfam" id="PF06628">
    <property type="entry name" value="Catalase-rel"/>
    <property type="match status" value="1"/>
</dbReference>
<dbReference type="GO" id="GO:0004096">
    <property type="term" value="F:catalase activity"/>
    <property type="evidence" value="ECO:0007669"/>
    <property type="project" value="UniProtKB-EC"/>
</dbReference>
<reference evidence="16" key="1">
    <citation type="submission" date="2022-09" db="EMBL/GenBank/DDBJ databases">
        <title>Fusarium specimens isolated from Avocado Roots.</title>
        <authorList>
            <person name="Stajich J."/>
            <person name="Roper C."/>
            <person name="Heimlech-Rivalta G."/>
        </authorList>
    </citation>
    <scope>NUCLEOTIDE SEQUENCE</scope>
    <source>
        <strain evidence="16">CF00095</strain>
    </source>
</reference>
<dbReference type="InterPro" id="IPR041399">
    <property type="entry name" value="Catalase_large_C"/>
</dbReference>
<evidence type="ECO:0000256" key="14">
    <source>
        <dbReference type="SAM" id="SignalP"/>
    </source>
</evidence>
<evidence type="ECO:0000256" key="1">
    <source>
        <dbReference type="ARBA" id="ARBA00001971"/>
    </source>
</evidence>
<dbReference type="PROSITE" id="PS51402">
    <property type="entry name" value="CATALASE_3"/>
    <property type="match status" value="1"/>
</dbReference>
<evidence type="ECO:0000313" key="17">
    <source>
        <dbReference type="Proteomes" id="UP001152024"/>
    </source>
</evidence>
<dbReference type="PROSITE" id="PS00438">
    <property type="entry name" value="CATALASE_2"/>
    <property type="match status" value="1"/>
</dbReference>
<dbReference type="InterPro" id="IPR024712">
    <property type="entry name" value="Catalase_clade2"/>
</dbReference>
<comment type="cofactor">
    <cofactor evidence="1 10">
        <name>heme</name>
        <dbReference type="ChEBI" id="CHEBI:30413"/>
    </cofactor>
</comment>
<feature type="compositionally biased region" description="Polar residues" evidence="13">
    <location>
        <begin position="429"/>
        <end position="439"/>
    </location>
</feature>
<evidence type="ECO:0000256" key="7">
    <source>
        <dbReference type="ARBA" id="ARBA00023002"/>
    </source>
</evidence>
<comment type="caution">
    <text evidence="16">The sequence shown here is derived from an EMBL/GenBank/DDBJ whole genome shotgun (WGS) entry which is preliminary data.</text>
</comment>
<proteinExistence type="inferred from homology"/>
<dbReference type="PIRSF" id="PIRSF038927">
    <property type="entry name" value="Catalase_clade2"/>
    <property type="match status" value="1"/>
</dbReference>
<keyword evidence="9 10" id="KW-0376">Hydrogen peroxide</keyword>
<sequence length="712" mass="77782">MVSSKLLVALGLASLTAAQCPFADPGRLAARAEGSSREHLEDHEVDDSNGYMSSDVGGPFEEQESLKAGERGPTLLEDFIFRQKIMHFDHERVPERAVHARGAGAYGTFTSYGNYSNVTAASFLGSEGKETPVFVRFSTVAGSRGSADTVRDVHGFATRFYTGSGNFDLVGNAIPVFFIQDSIGFPDLIHAVKPSPDSEIPQAATAHDSAWDFFSQQTTTLHTLFWAMAGYGIPRSYRHQDGFGVHTFRFVTDDGDSKFVKFHWKSKQGKASLVWDEAQHLAGKNPDYHRKDLWDAIESGNGPEWELNAQIFEEDQALSFGFDVLDATKIIPEELVPLQPLGIMKLNANPVNYFAETEQIMFQPGHIIRGIDFTDDPLLQGRIFSYLDTQLNRHGGPNFEQLPINRPLSPIHNNNRDGAGQNFIHKNTAPYTPNTLNNGYPAQANQTHGKGFFTAPGRKVSGNLVRARASTFSDHWSQPRLFYNSLTKAEQQFLINAIRFETSQLKSETVKKNVLFQLNKISHDIAVRVGKALGMEAPEADDKYYHDNTTAGISIFGTKLPSIATLSVGVLASINSDNSIQQAKAIKKALGEEKVTVSIVGEVLGDDVEVTYSAATAAQFDGIVVAGGTESLFNGTGKSTLFPLGRPTQLIVDGYHWGKPVGFIGGAKAAAQAARVGTGEGVYLSKDVDSLVEDLKDGLATFKFTDRFPLDN</sequence>
<dbReference type="SUPFAM" id="SSF56634">
    <property type="entry name" value="Heme-dependent catalase-like"/>
    <property type="match status" value="1"/>
</dbReference>
<dbReference type="Gene3D" id="2.40.180.10">
    <property type="entry name" value="Catalase core domain"/>
    <property type="match status" value="1"/>
</dbReference>
<keyword evidence="5 10" id="KW-0349">Heme</keyword>
<dbReference type="EC" id="1.11.1.6" evidence="3 10"/>
<dbReference type="Pfam" id="PF00199">
    <property type="entry name" value="Catalase"/>
    <property type="match status" value="1"/>
</dbReference>
<dbReference type="InterPro" id="IPR002226">
    <property type="entry name" value="Catalase_haem_BS"/>
</dbReference>
<accession>A0ABQ8RTQ3</accession>
<dbReference type="PRINTS" id="PR00067">
    <property type="entry name" value="CATALASE"/>
</dbReference>
<feature type="chain" id="PRO_5045402072" description="Catalase" evidence="14">
    <location>
        <begin position="19"/>
        <end position="712"/>
    </location>
</feature>
<dbReference type="CDD" id="cd03132">
    <property type="entry name" value="GATase1_catalase"/>
    <property type="match status" value="1"/>
</dbReference>
<comment type="function">
    <text evidence="10">Occurs in almost all aerobically respiring organisms and serves to protect cells from the toxic effects of hydrogen peroxide.</text>
</comment>
<dbReference type="Gene3D" id="1.20.1370.20">
    <property type="match status" value="1"/>
</dbReference>
<dbReference type="PROSITE" id="PS00437">
    <property type="entry name" value="CATALASE_1"/>
    <property type="match status" value="1"/>
</dbReference>
<feature type="signal peptide" evidence="14">
    <location>
        <begin position="1"/>
        <end position="18"/>
    </location>
</feature>
<feature type="domain" description="Catalase core" evidence="15">
    <location>
        <begin position="53"/>
        <end position="440"/>
    </location>
</feature>
<dbReference type="PANTHER" id="PTHR42821">
    <property type="entry name" value="CATALASE"/>
    <property type="match status" value="1"/>
</dbReference>
<comment type="catalytic activity">
    <reaction evidence="10 11">
        <text>2 H2O2 = O2 + 2 H2O</text>
        <dbReference type="Rhea" id="RHEA:20309"/>
        <dbReference type="ChEBI" id="CHEBI:15377"/>
        <dbReference type="ChEBI" id="CHEBI:15379"/>
        <dbReference type="ChEBI" id="CHEBI:16240"/>
        <dbReference type="EC" id="1.11.1.6"/>
    </reaction>
</comment>
<evidence type="ECO:0000313" key="16">
    <source>
        <dbReference type="EMBL" id="KAJ4141458.1"/>
    </source>
</evidence>